<evidence type="ECO:0000256" key="9">
    <source>
        <dbReference type="RuleBase" id="RU366031"/>
    </source>
</evidence>
<keyword evidence="5 9" id="KW-0627">Porphyrin biosynthesis</keyword>
<protein>
    <recommendedName>
        <fullName evidence="7 9">Uroporphyrinogen-III synthase</fullName>
        <ecNumber evidence="3 9">4.2.1.75</ecNumber>
    </recommendedName>
</protein>
<evidence type="ECO:0000256" key="4">
    <source>
        <dbReference type="ARBA" id="ARBA00023239"/>
    </source>
</evidence>
<keyword evidence="12" id="KW-1185">Reference proteome</keyword>
<dbReference type="GO" id="GO:0006782">
    <property type="term" value="P:protoporphyrinogen IX biosynthetic process"/>
    <property type="evidence" value="ECO:0007669"/>
    <property type="project" value="UniProtKB-UniRule"/>
</dbReference>
<evidence type="ECO:0000256" key="7">
    <source>
        <dbReference type="ARBA" id="ARBA00040167"/>
    </source>
</evidence>
<dbReference type="GO" id="GO:0004852">
    <property type="term" value="F:uroporphyrinogen-III synthase activity"/>
    <property type="evidence" value="ECO:0007669"/>
    <property type="project" value="UniProtKB-UniRule"/>
</dbReference>
<accession>A0A059FI92</accession>
<evidence type="ECO:0000256" key="1">
    <source>
        <dbReference type="ARBA" id="ARBA00004772"/>
    </source>
</evidence>
<proteinExistence type="inferred from homology"/>
<evidence type="ECO:0000256" key="2">
    <source>
        <dbReference type="ARBA" id="ARBA00008133"/>
    </source>
</evidence>
<evidence type="ECO:0000313" key="12">
    <source>
        <dbReference type="Proteomes" id="UP000024816"/>
    </source>
</evidence>
<evidence type="ECO:0000256" key="5">
    <source>
        <dbReference type="ARBA" id="ARBA00023244"/>
    </source>
</evidence>
<dbReference type="EC" id="4.2.1.75" evidence="3 9"/>
<keyword evidence="4 9" id="KW-0456">Lyase</keyword>
<comment type="caution">
    <text evidence="11">The sequence shown here is derived from an EMBL/GenBank/DDBJ whole genome shotgun (WGS) entry which is preliminary data.</text>
</comment>
<dbReference type="eggNOG" id="COG1587">
    <property type="taxonomic scope" value="Bacteria"/>
</dbReference>
<dbReference type="Pfam" id="PF02602">
    <property type="entry name" value="HEM4"/>
    <property type="match status" value="1"/>
</dbReference>
<dbReference type="SUPFAM" id="SSF69618">
    <property type="entry name" value="HemD-like"/>
    <property type="match status" value="1"/>
</dbReference>
<organism evidence="11 12">
    <name type="scientific">Hyphomonas jannaschiana VP2</name>
    <dbReference type="NCBI Taxonomy" id="1280952"/>
    <lineage>
        <taxon>Bacteria</taxon>
        <taxon>Pseudomonadati</taxon>
        <taxon>Pseudomonadota</taxon>
        <taxon>Alphaproteobacteria</taxon>
        <taxon>Hyphomonadales</taxon>
        <taxon>Hyphomonadaceae</taxon>
        <taxon>Hyphomonas</taxon>
    </lineage>
</organism>
<dbReference type="AlphaFoldDB" id="A0A059FI92"/>
<comment type="similarity">
    <text evidence="2 9">Belongs to the uroporphyrinogen-III synthase family.</text>
</comment>
<comment type="function">
    <text evidence="6 9">Catalyzes cyclization of the linear tetrapyrrole, hydroxymethylbilane, to the macrocyclic uroporphyrinogen III.</text>
</comment>
<dbReference type="EMBL" id="ARYJ01000002">
    <property type="protein sequence ID" value="KCZ90354.1"/>
    <property type="molecule type" value="Genomic_DNA"/>
</dbReference>
<reference evidence="11 12" key="1">
    <citation type="journal article" date="2014" name="Antonie Van Leeuwenhoek">
        <title>Hyphomonas beringensis sp. nov. and Hyphomonas chukchiensis sp. nov., isolated from surface seawater of the Bering Sea and Chukchi Sea.</title>
        <authorList>
            <person name="Li C."/>
            <person name="Lai Q."/>
            <person name="Li G."/>
            <person name="Dong C."/>
            <person name="Wang J."/>
            <person name="Liao Y."/>
            <person name="Shao Z."/>
        </authorList>
    </citation>
    <scope>NUCLEOTIDE SEQUENCE [LARGE SCALE GENOMIC DNA]</scope>
    <source>
        <strain evidence="11 12">VP2</strain>
    </source>
</reference>
<evidence type="ECO:0000256" key="6">
    <source>
        <dbReference type="ARBA" id="ARBA00037589"/>
    </source>
</evidence>
<gene>
    <name evidence="11" type="ORF">HJA_03966</name>
</gene>
<dbReference type="PANTHER" id="PTHR38042:SF1">
    <property type="entry name" value="UROPORPHYRINOGEN-III SYNTHASE, CHLOROPLASTIC"/>
    <property type="match status" value="1"/>
</dbReference>
<dbReference type="Gene3D" id="3.40.50.10090">
    <property type="match status" value="2"/>
</dbReference>
<dbReference type="InterPro" id="IPR039793">
    <property type="entry name" value="UROS/Hem4"/>
</dbReference>
<dbReference type="InterPro" id="IPR003754">
    <property type="entry name" value="4pyrrol_synth_uPrphyn_synth"/>
</dbReference>
<comment type="catalytic activity">
    <reaction evidence="8 9">
        <text>hydroxymethylbilane = uroporphyrinogen III + H2O</text>
        <dbReference type="Rhea" id="RHEA:18965"/>
        <dbReference type="ChEBI" id="CHEBI:15377"/>
        <dbReference type="ChEBI" id="CHEBI:57308"/>
        <dbReference type="ChEBI" id="CHEBI:57845"/>
        <dbReference type="EC" id="4.2.1.75"/>
    </reaction>
</comment>
<evidence type="ECO:0000259" key="10">
    <source>
        <dbReference type="Pfam" id="PF02602"/>
    </source>
</evidence>
<dbReference type="PANTHER" id="PTHR38042">
    <property type="entry name" value="UROPORPHYRINOGEN-III SYNTHASE, CHLOROPLASTIC"/>
    <property type="match status" value="1"/>
</dbReference>
<dbReference type="InterPro" id="IPR036108">
    <property type="entry name" value="4pyrrol_syn_uPrphyn_synt_sf"/>
</dbReference>
<dbReference type="STRING" id="1280952.HJA_03966"/>
<feature type="domain" description="Tetrapyrrole biosynthesis uroporphyrinogen III synthase" evidence="10">
    <location>
        <begin position="33"/>
        <end position="244"/>
    </location>
</feature>
<comment type="pathway">
    <text evidence="1 9">Porphyrin-containing compound metabolism; protoporphyrin-IX biosynthesis; coproporphyrinogen-III from 5-aminolevulinate: step 3/4.</text>
</comment>
<dbReference type="UniPathway" id="UPA00251">
    <property type="reaction ID" value="UER00320"/>
</dbReference>
<sequence>MKRSLNELSRSTMRTITLLTRPAGQESALLNCLATRGFHVENAPVLQIEQISFNAHSLQTAGIICITSQNGAHCLAATRELPRDKPIMAVGPGSAVRLYAAGFTNVLVAQGTGTSLVDLIQKTYPKSRQLFIHLSGEHVALDIAQALKEKGYTAGRVIGYRANPVGSLTCNIRDLIGSGMMNAAVFLSQRTASEFLKNVDCYGLTSHAQRAEAFVMSPKIAEVLSQNGWDKVNISSTPSAEAVVACLERHARRLDLKI</sequence>
<evidence type="ECO:0000313" key="11">
    <source>
        <dbReference type="EMBL" id="KCZ90354.1"/>
    </source>
</evidence>
<dbReference type="GO" id="GO:0006780">
    <property type="term" value="P:uroporphyrinogen III biosynthetic process"/>
    <property type="evidence" value="ECO:0007669"/>
    <property type="project" value="UniProtKB-UniRule"/>
</dbReference>
<evidence type="ECO:0000256" key="8">
    <source>
        <dbReference type="ARBA" id="ARBA00048617"/>
    </source>
</evidence>
<dbReference type="CDD" id="cd06578">
    <property type="entry name" value="HemD"/>
    <property type="match status" value="1"/>
</dbReference>
<name>A0A059FI92_9PROT</name>
<evidence type="ECO:0000256" key="3">
    <source>
        <dbReference type="ARBA" id="ARBA00013109"/>
    </source>
</evidence>
<dbReference type="Proteomes" id="UP000024816">
    <property type="component" value="Unassembled WGS sequence"/>
</dbReference>